<dbReference type="RefSeq" id="WP_126440448.1">
    <property type="nucleotide sequence ID" value="NZ_AP018437.1"/>
</dbReference>
<evidence type="ECO:0000256" key="1">
    <source>
        <dbReference type="ARBA" id="ARBA00004651"/>
    </source>
</evidence>
<dbReference type="PROSITE" id="PS50850">
    <property type="entry name" value="MFS"/>
    <property type="match status" value="1"/>
</dbReference>
<feature type="transmembrane region" description="Helical" evidence="6">
    <location>
        <begin position="100"/>
        <end position="120"/>
    </location>
</feature>
<proteinExistence type="predicted"/>
<feature type="transmembrane region" description="Helical" evidence="6">
    <location>
        <begin position="357"/>
        <end position="375"/>
    </location>
</feature>
<dbReference type="OrthoDB" id="102502at2"/>
<feature type="transmembrane region" description="Helical" evidence="6">
    <location>
        <begin position="323"/>
        <end position="345"/>
    </location>
</feature>
<feature type="transmembrane region" description="Helical" evidence="6">
    <location>
        <begin position="264"/>
        <end position="281"/>
    </location>
</feature>
<dbReference type="InterPro" id="IPR011701">
    <property type="entry name" value="MFS"/>
</dbReference>
<dbReference type="EMBL" id="QUMS01000001">
    <property type="protein sequence ID" value="REG11218.1"/>
    <property type="molecule type" value="Genomic_DNA"/>
</dbReference>
<evidence type="ECO:0000256" key="4">
    <source>
        <dbReference type="ARBA" id="ARBA00022989"/>
    </source>
</evidence>
<feature type="transmembrane region" description="Helical" evidence="6">
    <location>
        <begin position="158"/>
        <end position="177"/>
    </location>
</feature>
<feature type="transmembrane region" description="Helical" evidence="6">
    <location>
        <begin position="45"/>
        <end position="64"/>
    </location>
</feature>
<dbReference type="CDD" id="cd17473">
    <property type="entry name" value="MFS_arabinose_efflux_permease_like"/>
    <property type="match status" value="1"/>
</dbReference>
<dbReference type="PANTHER" id="PTHR43124:SF3">
    <property type="entry name" value="CHLORAMPHENICOL EFFLUX PUMP RV0191"/>
    <property type="match status" value="1"/>
</dbReference>
<evidence type="ECO:0000256" key="2">
    <source>
        <dbReference type="ARBA" id="ARBA00022475"/>
    </source>
</evidence>
<keyword evidence="2" id="KW-1003">Cell membrane</keyword>
<dbReference type="InterPro" id="IPR050189">
    <property type="entry name" value="MFS_Efflux_Transporters"/>
</dbReference>
<dbReference type="Pfam" id="PF07690">
    <property type="entry name" value="MFS_1"/>
    <property type="match status" value="1"/>
</dbReference>
<feature type="domain" description="Major facilitator superfamily (MFS) profile" evidence="7">
    <location>
        <begin position="1"/>
        <end position="379"/>
    </location>
</feature>
<dbReference type="SUPFAM" id="SSF103473">
    <property type="entry name" value="MFS general substrate transporter"/>
    <property type="match status" value="1"/>
</dbReference>
<feature type="transmembrane region" description="Helical" evidence="6">
    <location>
        <begin position="132"/>
        <end position="152"/>
    </location>
</feature>
<comment type="subcellular location">
    <subcellularLocation>
        <location evidence="1">Cell membrane</location>
        <topology evidence="1">Multi-pass membrane protein</topology>
    </subcellularLocation>
</comment>
<keyword evidence="4 6" id="KW-1133">Transmembrane helix</keyword>
<reference evidence="8 9" key="1">
    <citation type="submission" date="2018-08" db="EMBL/GenBank/DDBJ databases">
        <title>Genomic Encyclopedia of Type Strains, Phase IV (KMG-IV): sequencing the most valuable type-strain genomes for metagenomic binning, comparative biology and taxonomic classification.</title>
        <authorList>
            <person name="Goeker M."/>
        </authorList>
    </citation>
    <scope>NUCLEOTIDE SEQUENCE [LARGE SCALE GENOMIC DNA]</scope>
    <source>
        <strain evidence="8 9">DSM 23923</strain>
    </source>
</reference>
<evidence type="ECO:0000256" key="3">
    <source>
        <dbReference type="ARBA" id="ARBA00022692"/>
    </source>
</evidence>
<dbReference type="AlphaFoldDB" id="A0A3E0AHR1"/>
<feature type="transmembrane region" description="Helical" evidence="6">
    <location>
        <begin position="71"/>
        <end position="94"/>
    </location>
</feature>
<protein>
    <submittedName>
        <fullName evidence="8">Putative MFS family arabinose efflux permease</fullName>
    </submittedName>
</protein>
<evidence type="ECO:0000256" key="6">
    <source>
        <dbReference type="SAM" id="Phobius"/>
    </source>
</evidence>
<feature type="transmembrane region" description="Helical" evidence="6">
    <location>
        <begin position="236"/>
        <end position="257"/>
    </location>
</feature>
<gene>
    <name evidence="8" type="ORF">DFR64_1095</name>
</gene>
<evidence type="ECO:0000256" key="5">
    <source>
        <dbReference type="ARBA" id="ARBA00023136"/>
    </source>
</evidence>
<name>A0A3E0AHR1_9CHLR</name>
<evidence type="ECO:0000313" key="8">
    <source>
        <dbReference type="EMBL" id="REG11218.1"/>
    </source>
</evidence>
<feature type="transmembrane region" description="Helical" evidence="6">
    <location>
        <begin position="198"/>
        <end position="216"/>
    </location>
</feature>
<keyword evidence="5 6" id="KW-0472">Membrane</keyword>
<dbReference type="PANTHER" id="PTHR43124">
    <property type="entry name" value="PURINE EFFLUX PUMP PBUE"/>
    <property type="match status" value="1"/>
</dbReference>
<dbReference type="InterPro" id="IPR020846">
    <property type="entry name" value="MFS_dom"/>
</dbReference>
<keyword evidence="3 6" id="KW-0812">Transmembrane</keyword>
<dbReference type="Gene3D" id="1.20.1250.20">
    <property type="entry name" value="MFS general substrate transporter like domains"/>
    <property type="match status" value="1"/>
</dbReference>
<dbReference type="Proteomes" id="UP000256388">
    <property type="component" value="Unassembled WGS sequence"/>
</dbReference>
<accession>A0A3E0AHR1</accession>
<dbReference type="GO" id="GO:0005886">
    <property type="term" value="C:plasma membrane"/>
    <property type="evidence" value="ECO:0007669"/>
    <property type="project" value="UniProtKB-SubCell"/>
</dbReference>
<evidence type="ECO:0000313" key="9">
    <source>
        <dbReference type="Proteomes" id="UP000256388"/>
    </source>
</evidence>
<feature type="transmembrane region" description="Helical" evidence="6">
    <location>
        <begin position="287"/>
        <end position="311"/>
    </location>
</feature>
<comment type="caution">
    <text evidence="8">The sequence shown here is derived from an EMBL/GenBank/DDBJ whole genome shotgun (WGS) entry which is preliminary data.</text>
</comment>
<organism evidence="8 9">
    <name type="scientific">Pelolinea submarina</name>
    <dbReference type="NCBI Taxonomy" id="913107"/>
    <lineage>
        <taxon>Bacteria</taxon>
        <taxon>Bacillati</taxon>
        <taxon>Chloroflexota</taxon>
        <taxon>Anaerolineae</taxon>
        <taxon>Anaerolineales</taxon>
        <taxon>Anaerolineaceae</taxon>
        <taxon>Pelolinea</taxon>
    </lineage>
</organism>
<keyword evidence="9" id="KW-1185">Reference proteome</keyword>
<dbReference type="GO" id="GO:0022857">
    <property type="term" value="F:transmembrane transporter activity"/>
    <property type="evidence" value="ECO:0007669"/>
    <property type="project" value="InterPro"/>
</dbReference>
<dbReference type="InterPro" id="IPR036259">
    <property type="entry name" value="MFS_trans_sf"/>
</dbReference>
<sequence length="381" mass="42074">MRYLKFAILCLALLTILMNSAIIPIISELNAAFPNTSPEIIKLTLSLPALTNIIFSLVVARLSYHIPKKYLLIFALTLYTLSGIGCSFAPTFGWLLAGRALLGVGTGMISPLVTDLIAYFYKGEERTQMIGFSNASSNLAGIFIPLLAGWLAEFSWQYAFWVYGIGFFVLLTTTFFIPVTPLNFNDNAEKHQYSQPRMVWLVILTNFVVMLIFYTLPTNLSVFVQEEAIGTSSTAGFLVSISTLVSTLMGLIFSGLYNRFKQQLLLIGMIFSSFGFVMLIFPPSLTALILSEILVGVGLGVIFPFLSLTITQVTSGQQTTTALSMYSASFSLGIFMSPLFFTMLGNFTGREAIQTEFLFAAVIFCVLSLFVSFISRKQSRE</sequence>
<evidence type="ECO:0000259" key="7">
    <source>
        <dbReference type="PROSITE" id="PS50850"/>
    </source>
</evidence>